<dbReference type="NCBIfam" id="NF000955">
    <property type="entry name" value="PRK00099.1-1"/>
    <property type="match status" value="1"/>
</dbReference>
<keyword evidence="2 5" id="KW-0689">Ribosomal protein</keyword>
<protein>
    <recommendedName>
        <fullName evidence="4 5">Large ribosomal subunit protein uL10</fullName>
    </recommendedName>
</protein>
<evidence type="ECO:0000313" key="8">
    <source>
        <dbReference type="Proteomes" id="UP000199322"/>
    </source>
</evidence>
<organism evidence="6 8">
    <name type="scientific">Geotoga petraea</name>
    <dbReference type="NCBI Taxonomy" id="28234"/>
    <lineage>
        <taxon>Bacteria</taxon>
        <taxon>Thermotogati</taxon>
        <taxon>Thermotogota</taxon>
        <taxon>Thermotogae</taxon>
        <taxon>Petrotogales</taxon>
        <taxon>Petrotogaceae</taxon>
        <taxon>Geotoga</taxon>
    </lineage>
</organism>
<evidence type="ECO:0000256" key="4">
    <source>
        <dbReference type="ARBA" id="ARBA00035202"/>
    </source>
</evidence>
<accession>A0A1G6HZF2</accession>
<evidence type="ECO:0000256" key="5">
    <source>
        <dbReference type="HAMAP-Rule" id="MF_00362"/>
    </source>
</evidence>
<dbReference type="STRING" id="28234.SAMN04488588_0188"/>
<evidence type="ECO:0000313" key="9">
    <source>
        <dbReference type="Proteomes" id="UP000297288"/>
    </source>
</evidence>
<gene>
    <name evidence="5" type="primary">rplJ</name>
    <name evidence="7" type="ORF">E4650_02235</name>
    <name evidence="6" type="ORF">SAMN04488588_0188</name>
</gene>
<proteinExistence type="inferred from homology"/>
<dbReference type="EMBL" id="FMYV01000001">
    <property type="protein sequence ID" value="SDB99584.1"/>
    <property type="molecule type" value="Genomic_DNA"/>
</dbReference>
<keyword evidence="8" id="KW-1185">Reference proteome</keyword>
<keyword evidence="5" id="KW-0699">rRNA-binding</keyword>
<evidence type="ECO:0000256" key="3">
    <source>
        <dbReference type="ARBA" id="ARBA00023274"/>
    </source>
</evidence>
<dbReference type="RefSeq" id="WP_091401970.1">
    <property type="nucleotide sequence ID" value="NZ_FMYV01000001.1"/>
</dbReference>
<comment type="similarity">
    <text evidence="1 5">Belongs to the universal ribosomal protein uL10 family.</text>
</comment>
<dbReference type="GO" id="GO:0005840">
    <property type="term" value="C:ribosome"/>
    <property type="evidence" value="ECO:0007669"/>
    <property type="project" value="UniProtKB-KW"/>
</dbReference>
<dbReference type="Proteomes" id="UP000199322">
    <property type="component" value="Unassembled WGS sequence"/>
</dbReference>
<keyword evidence="5" id="KW-0694">RNA-binding</keyword>
<dbReference type="CDD" id="cd05797">
    <property type="entry name" value="Ribosomal_L10"/>
    <property type="match status" value="1"/>
</dbReference>
<name>A0A1G6HZF2_9BACT</name>
<reference evidence="7 9" key="2">
    <citation type="submission" date="2019-04" db="EMBL/GenBank/DDBJ databases">
        <title>Draft genome sequence data and analysis of a Fermenting Bacterium, Geotoga petraea strain HO-Geo1, isolated from heavy-oil petroleum reservoir in Russia.</title>
        <authorList>
            <person name="Grouzdev D.S."/>
            <person name="Semenova E.M."/>
            <person name="Sokolova D.S."/>
            <person name="Tourova T.P."/>
            <person name="Poltaraus A.B."/>
            <person name="Nazina T.N."/>
        </authorList>
    </citation>
    <scope>NUCLEOTIDE SEQUENCE [LARGE SCALE GENOMIC DNA]</scope>
    <source>
        <strain evidence="7 9">HO-Geo1</strain>
    </source>
</reference>
<evidence type="ECO:0000256" key="2">
    <source>
        <dbReference type="ARBA" id="ARBA00022980"/>
    </source>
</evidence>
<dbReference type="OrthoDB" id="9808307at2"/>
<dbReference type="EMBL" id="SRME01000001">
    <property type="protein sequence ID" value="TGG89033.1"/>
    <property type="molecule type" value="Genomic_DNA"/>
</dbReference>
<dbReference type="GO" id="GO:0070180">
    <property type="term" value="F:large ribosomal subunit rRNA binding"/>
    <property type="evidence" value="ECO:0007669"/>
    <property type="project" value="UniProtKB-UniRule"/>
</dbReference>
<dbReference type="InterPro" id="IPR043141">
    <property type="entry name" value="Ribosomal_uL10-like_sf"/>
</dbReference>
<dbReference type="HAMAP" id="MF_00362">
    <property type="entry name" value="Ribosomal_uL10"/>
    <property type="match status" value="1"/>
</dbReference>
<evidence type="ECO:0000256" key="1">
    <source>
        <dbReference type="ARBA" id="ARBA00008889"/>
    </source>
</evidence>
<dbReference type="InterPro" id="IPR001790">
    <property type="entry name" value="Ribosomal_uL10"/>
</dbReference>
<comment type="function">
    <text evidence="5">Forms part of the ribosomal stalk, playing a central role in the interaction of the ribosome with GTP-bound translation factors.</text>
</comment>
<dbReference type="GO" id="GO:0006412">
    <property type="term" value="P:translation"/>
    <property type="evidence" value="ECO:0007669"/>
    <property type="project" value="UniProtKB-UniRule"/>
</dbReference>
<sequence>MLTRAQKTELVKEFVEAFNDSPIIVFTDFKGLGVDESNELRQRLFKEYGDKAFYKVMRNSLLKTAIKQAGMNLEDYETFLEGSTAIFYIKEGDPISGLKVLTDFAKDHNELPAIKGGVLEGKIFDAERAEELSKLPSREELITMFVRGINAPISGLVNVLSGSIRNFINVLNSIKDEKS</sequence>
<dbReference type="PANTHER" id="PTHR11560">
    <property type="entry name" value="39S RIBOSOMAL PROTEIN L10, MITOCHONDRIAL"/>
    <property type="match status" value="1"/>
</dbReference>
<evidence type="ECO:0000313" key="6">
    <source>
        <dbReference type="EMBL" id="SDB99584.1"/>
    </source>
</evidence>
<dbReference type="Pfam" id="PF00466">
    <property type="entry name" value="Ribosomal_L10"/>
    <property type="match status" value="1"/>
</dbReference>
<keyword evidence="3 5" id="KW-0687">Ribonucleoprotein</keyword>
<dbReference type="InterPro" id="IPR022973">
    <property type="entry name" value="Ribosomal_uL10_bac"/>
</dbReference>
<comment type="subunit">
    <text evidence="5">Part of the ribosomal stalk of the 50S ribosomal subunit. The N-terminus interacts with L11 and the large rRNA to form the base of the stalk. The C-terminus forms an elongated spine to which L12 dimers bind in a sequential fashion forming a multimeric L10(L12)X complex.</text>
</comment>
<dbReference type="InterPro" id="IPR047865">
    <property type="entry name" value="Ribosomal_uL10_bac_type"/>
</dbReference>
<dbReference type="GO" id="GO:1990904">
    <property type="term" value="C:ribonucleoprotein complex"/>
    <property type="evidence" value="ECO:0007669"/>
    <property type="project" value="UniProtKB-KW"/>
</dbReference>
<evidence type="ECO:0000313" key="7">
    <source>
        <dbReference type="EMBL" id="TGG89033.1"/>
    </source>
</evidence>
<dbReference type="Gene3D" id="6.10.250.290">
    <property type="match status" value="1"/>
</dbReference>
<reference evidence="6 8" key="1">
    <citation type="submission" date="2016-10" db="EMBL/GenBank/DDBJ databases">
        <authorList>
            <person name="de Groot N.N."/>
        </authorList>
    </citation>
    <scope>NUCLEOTIDE SEQUENCE [LARGE SCALE GENOMIC DNA]</scope>
    <source>
        <strain evidence="6 8">WG14</strain>
    </source>
</reference>
<dbReference type="AlphaFoldDB" id="A0A1G6HZF2"/>
<dbReference type="Gene3D" id="3.30.70.1730">
    <property type="match status" value="1"/>
</dbReference>
<dbReference type="SUPFAM" id="SSF160369">
    <property type="entry name" value="Ribosomal protein L10-like"/>
    <property type="match status" value="1"/>
</dbReference>
<dbReference type="Proteomes" id="UP000297288">
    <property type="component" value="Unassembled WGS sequence"/>
</dbReference>